<evidence type="ECO:0000256" key="1">
    <source>
        <dbReference type="ARBA" id="ARBA00004173"/>
    </source>
</evidence>
<organism evidence="8 9">
    <name type="scientific">Trichoderma ghanense</name>
    <dbReference type="NCBI Taxonomy" id="65468"/>
    <lineage>
        <taxon>Eukaryota</taxon>
        <taxon>Fungi</taxon>
        <taxon>Dikarya</taxon>
        <taxon>Ascomycota</taxon>
        <taxon>Pezizomycotina</taxon>
        <taxon>Sordariomycetes</taxon>
        <taxon>Hypocreomycetidae</taxon>
        <taxon>Hypocreales</taxon>
        <taxon>Hypocreaceae</taxon>
        <taxon>Trichoderma</taxon>
    </lineage>
</organism>
<protein>
    <recommendedName>
        <fullName evidence="6">Large ribosomal subunit protein mL49</fullName>
    </recommendedName>
</protein>
<dbReference type="Pfam" id="PF05046">
    <property type="entry name" value="Img2"/>
    <property type="match status" value="1"/>
</dbReference>
<comment type="similarity">
    <text evidence="2">Belongs to the mitochondrion-specific ribosomal protein mL49 family.</text>
</comment>
<evidence type="ECO:0000256" key="2">
    <source>
        <dbReference type="ARBA" id="ARBA00005677"/>
    </source>
</evidence>
<dbReference type="EMBL" id="PPTA01000001">
    <property type="protein sequence ID" value="TFB07143.1"/>
    <property type="molecule type" value="Genomic_DNA"/>
</dbReference>
<feature type="compositionally biased region" description="Low complexity" evidence="7">
    <location>
        <begin position="39"/>
        <end position="54"/>
    </location>
</feature>
<evidence type="ECO:0000313" key="8">
    <source>
        <dbReference type="EMBL" id="TFB07143.1"/>
    </source>
</evidence>
<dbReference type="PANTHER" id="PTHR13477:SF0">
    <property type="entry name" value="LARGE RIBOSOMAL SUBUNIT PROTEIN ML49"/>
    <property type="match status" value="1"/>
</dbReference>
<proteinExistence type="inferred from homology"/>
<evidence type="ECO:0000256" key="6">
    <source>
        <dbReference type="ARBA" id="ARBA00035191"/>
    </source>
</evidence>
<evidence type="ECO:0000256" key="3">
    <source>
        <dbReference type="ARBA" id="ARBA00022980"/>
    </source>
</evidence>
<gene>
    <name evidence="8" type="ORF">CCMA1212_000155</name>
</gene>
<dbReference type="RefSeq" id="XP_073563344.1">
    <property type="nucleotide sequence ID" value="XM_073697639.1"/>
</dbReference>
<dbReference type="InterPro" id="IPR007740">
    <property type="entry name" value="Ribosomal_mL49"/>
</dbReference>
<evidence type="ECO:0000256" key="4">
    <source>
        <dbReference type="ARBA" id="ARBA00023128"/>
    </source>
</evidence>
<evidence type="ECO:0000256" key="5">
    <source>
        <dbReference type="ARBA" id="ARBA00023274"/>
    </source>
</evidence>
<evidence type="ECO:0000256" key="7">
    <source>
        <dbReference type="SAM" id="MobiDB-lite"/>
    </source>
</evidence>
<keyword evidence="4" id="KW-0496">Mitochondrion</keyword>
<sequence>MSYLIPRALPLRSSATIRPVFQSTFHSSLKPLFRSTTQTASFSSTEPSSASASPRQNPNQKAKIPPHLRQLSRTPVPPPTKTPEELVSLGYIVRRTPSVQLPVYRRWQSGGTRQVVLIKKVDGNRIRLLEDLVGDLGIAREDARINPTTQHIELKGDHFDKARGWLLERGF</sequence>
<keyword evidence="9" id="KW-1185">Reference proteome</keyword>
<dbReference type="PANTHER" id="PTHR13477">
    <property type="entry name" value="MITOCHONDRIAL 39S RIBOSOMAL PROTEIN L49"/>
    <property type="match status" value="1"/>
</dbReference>
<accession>A0ABY2HFV8</accession>
<name>A0ABY2HFV8_9HYPO</name>
<evidence type="ECO:0000313" key="9">
    <source>
        <dbReference type="Proteomes" id="UP001642720"/>
    </source>
</evidence>
<keyword evidence="5" id="KW-0687">Ribonucleoprotein</keyword>
<dbReference type="GeneID" id="300572089"/>
<feature type="region of interest" description="Disordered" evidence="7">
    <location>
        <begin position="38"/>
        <end position="84"/>
    </location>
</feature>
<dbReference type="Proteomes" id="UP001642720">
    <property type="component" value="Unassembled WGS sequence"/>
</dbReference>
<reference evidence="8 9" key="1">
    <citation type="submission" date="2018-01" db="EMBL/GenBank/DDBJ databases">
        <title>Genome characterization of the sugarcane-associated fungus Trichoderma ghanense CCMA-1212 and their application in lignocelulose bioconversion.</title>
        <authorList>
            <person name="Steindorff A.S."/>
            <person name="Mendes T.D."/>
            <person name="Vilela E.S.D."/>
            <person name="Rodrigues D.S."/>
            <person name="Formighieri E.F."/>
            <person name="Melo I.S."/>
            <person name="Favaro L.C.L."/>
        </authorList>
    </citation>
    <scope>NUCLEOTIDE SEQUENCE [LARGE SCALE GENOMIC DNA]</scope>
    <source>
        <strain evidence="8 9">CCMA-1212</strain>
    </source>
</reference>
<dbReference type="Gene3D" id="3.30.780.10">
    <property type="entry name" value="SUI1-like domain"/>
    <property type="match status" value="1"/>
</dbReference>
<comment type="subcellular location">
    <subcellularLocation>
        <location evidence="1">Mitochondrion</location>
    </subcellularLocation>
</comment>
<keyword evidence="3 8" id="KW-0689">Ribosomal protein</keyword>
<comment type="caution">
    <text evidence="8">The sequence shown here is derived from an EMBL/GenBank/DDBJ whole genome shotgun (WGS) entry which is preliminary data.</text>
</comment>
<dbReference type="GO" id="GO:0005840">
    <property type="term" value="C:ribosome"/>
    <property type="evidence" value="ECO:0007669"/>
    <property type="project" value="UniProtKB-KW"/>
</dbReference>